<keyword evidence="4" id="KW-1185">Reference proteome</keyword>
<organism evidence="5">
    <name type="scientific">Diabrotica virgifera virgifera</name>
    <name type="common">western corn rootworm</name>
    <dbReference type="NCBI Taxonomy" id="50390"/>
    <lineage>
        <taxon>Eukaryota</taxon>
        <taxon>Metazoa</taxon>
        <taxon>Ecdysozoa</taxon>
        <taxon>Arthropoda</taxon>
        <taxon>Hexapoda</taxon>
        <taxon>Insecta</taxon>
        <taxon>Pterygota</taxon>
        <taxon>Neoptera</taxon>
        <taxon>Endopterygota</taxon>
        <taxon>Coleoptera</taxon>
        <taxon>Polyphaga</taxon>
        <taxon>Cucujiformia</taxon>
        <taxon>Chrysomeloidea</taxon>
        <taxon>Chrysomelidae</taxon>
        <taxon>Galerucinae</taxon>
        <taxon>Diabroticina</taxon>
        <taxon>Diabroticites</taxon>
        <taxon>Diabrotica</taxon>
    </lineage>
</organism>
<name>A0A6P7GI85_DIAVI</name>
<protein>
    <submittedName>
        <fullName evidence="5">Uncharacterized protein LOC114342996</fullName>
    </submittedName>
</protein>
<feature type="compositionally biased region" description="Polar residues" evidence="1">
    <location>
        <begin position="129"/>
        <end position="151"/>
    </location>
</feature>
<evidence type="ECO:0000313" key="4">
    <source>
        <dbReference type="Proteomes" id="UP001652700"/>
    </source>
</evidence>
<dbReference type="RefSeq" id="XP_028149606.1">
    <property type="nucleotide sequence ID" value="XM_028293805.1"/>
</dbReference>
<reference evidence="3" key="2">
    <citation type="submission" date="2025-05" db="UniProtKB">
        <authorList>
            <consortium name="EnsemblMetazoa"/>
        </authorList>
    </citation>
    <scope>IDENTIFICATION</scope>
</reference>
<dbReference type="OrthoDB" id="6767813at2759"/>
<dbReference type="InterPro" id="IPR031961">
    <property type="entry name" value="DUF4780"/>
</dbReference>
<evidence type="ECO:0000256" key="1">
    <source>
        <dbReference type="SAM" id="MobiDB-lite"/>
    </source>
</evidence>
<proteinExistence type="predicted"/>
<accession>A0A6P7GI85</accession>
<dbReference type="Proteomes" id="UP001652700">
    <property type="component" value="Unplaced"/>
</dbReference>
<dbReference type="EnsemblMetazoa" id="XM_028293805.1">
    <property type="protein sequence ID" value="XP_028149606.1"/>
    <property type="gene ID" value="LOC114342996"/>
</dbReference>
<feature type="region of interest" description="Disordered" evidence="1">
    <location>
        <begin position="117"/>
        <end position="157"/>
    </location>
</feature>
<evidence type="ECO:0000313" key="5">
    <source>
        <dbReference type="RefSeq" id="XP_028149606.1"/>
    </source>
</evidence>
<dbReference type="GeneID" id="114342996"/>
<dbReference type="AlphaFoldDB" id="A0A6P7GI85"/>
<evidence type="ECO:0000313" key="3">
    <source>
        <dbReference type="EnsemblMetazoa" id="XP_028149606.1"/>
    </source>
</evidence>
<evidence type="ECO:0000259" key="2">
    <source>
        <dbReference type="Pfam" id="PF16012"/>
    </source>
</evidence>
<dbReference type="KEGG" id="dvv:114342996"/>
<feature type="domain" description="DUF4780" evidence="2">
    <location>
        <begin position="2"/>
        <end position="111"/>
    </location>
</feature>
<gene>
    <name evidence="5" type="primary">LOC114342996</name>
</gene>
<dbReference type="InParanoid" id="A0A6P7GI85"/>
<dbReference type="Pfam" id="PF16012">
    <property type="entry name" value="DUF4780"/>
    <property type="match status" value="1"/>
</dbReference>
<sequence>MCADKATLQWLKTHIGEIHLWEGATLRLVDGEEIRHTELFTTYLHGSKYYSAEKILGLIETQNSLHAYAWRIINRSMSGAVEILNFSVDSQSAEKLKTMGYTINYRYGRTVIRKRVTEKKPQQAGLKKPTTSGSQKPATNRSQKFLTSGSQKPHRGI</sequence>
<reference evidence="5" key="1">
    <citation type="submission" date="2025-04" db="UniProtKB">
        <authorList>
            <consortium name="RefSeq"/>
        </authorList>
    </citation>
    <scope>IDENTIFICATION</scope>
    <source>
        <tissue evidence="5">Whole insect</tissue>
    </source>
</reference>